<dbReference type="InterPro" id="IPR050109">
    <property type="entry name" value="HTH-type_TetR-like_transc_reg"/>
</dbReference>
<dbReference type="FunFam" id="1.10.10.60:FF:000141">
    <property type="entry name" value="TetR family transcriptional regulator"/>
    <property type="match status" value="1"/>
</dbReference>
<dbReference type="PROSITE" id="PS50977">
    <property type="entry name" value="HTH_TETR_2"/>
    <property type="match status" value="1"/>
</dbReference>
<evidence type="ECO:0000256" key="1">
    <source>
        <dbReference type="ARBA" id="ARBA00023015"/>
    </source>
</evidence>
<feature type="DNA-binding region" description="H-T-H motif" evidence="4">
    <location>
        <begin position="28"/>
        <end position="47"/>
    </location>
</feature>
<evidence type="ECO:0000313" key="7">
    <source>
        <dbReference type="Proteomes" id="UP000782610"/>
    </source>
</evidence>
<keyword evidence="1" id="KW-0805">Transcription regulation</keyword>
<dbReference type="SUPFAM" id="SSF46689">
    <property type="entry name" value="Homeodomain-like"/>
    <property type="match status" value="1"/>
</dbReference>
<dbReference type="PANTHER" id="PTHR30055:SF146">
    <property type="entry name" value="HTH-TYPE TRANSCRIPTIONAL DUAL REGULATOR CECR"/>
    <property type="match status" value="1"/>
</dbReference>
<dbReference type="Proteomes" id="UP000782610">
    <property type="component" value="Unassembled WGS sequence"/>
</dbReference>
<dbReference type="EMBL" id="JACRAF010000051">
    <property type="protein sequence ID" value="MBI4923303.1"/>
    <property type="molecule type" value="Genomic_DNA"/>
</dbReference>
<dbReference type="PRINTS" id="PR00455">
    <property type="entry name" value="HTHTETR"/>
</dbReference>
<dbReference type="GO" id="GO:0000976">
    <property type="term" value="F:transcription cis-regulatory region binding"/>
    <property type="evidence" value="ECO:0007669"/>
    <property type="project" value="TreeGrafter"/>
</dbReference>
<keyword evidence="3" id="KW-0804">Transcription</keyword>
<gene>
    <name evidence="6" type="ORF">HY834_16295</name>
</gene>
<dbReference type="PANTHER" id="PTHR30055">
    <property type="entry name" value="HTH-TYPE TRANSCRIPTIONAL REGULATOR RUTR"/>
    <property type="match status" value="1"/>
</dbReference>
<feature type="domain" description="HTH tetR-type" evidence="5">
    <location>
        <begin position="5"/>
        <end position="65"/>
    </location>
</feature>
<accession>A0A933P009</accession>
<proteinExistence type="predicted"/>
<evidence type="ECO:0000313" key="6">
    <source>
        <dbReference type="EMBL" id="MBI4923303.1"/>
    </source>
</evidence>
<dbReference type="GO" id="GO:0003700">
    <property type="term" value="F:DNA-binding transcription factor activity"/>
    <property type="evidence" value="ECO:0007669"/>
    <property type="project" value="TreeGrafter"/>
</dbReference>
<reference evidence="6" key="1">
    <citation type="submission" date="2020-07" db="EMBL/GenBank/DDBJ databases">
        <title>Huge and variable diversity of episymbiotic CPR bacteria and DPANN archaea in groundwater ecosystems.</title>
        <authorList>
            <person name="He C.Y."/>
            <person name="Keren R."/>
            <person name="Whittaker M."/>
            <person name="Farag I.F."/>
            <person name="Doudna J."/>
            <person name="Cate J.H.D."/>
            <person name="Banfield J.F."/>
        </authorList>
    </citation>
    <scope>NUCLEOTIDE SEQUENCE</scope>
    <source>
        <strain evidence="6">NC_groundwater_1586_Pr3_B-0.1um_66_15</strain>
    </source>
</reference>
<name>A0A933P009_9HYPH</name>
<dbReference type="Gene3D" id="1.10.357.10">
    <property type="entry name" value="Tetracycline Repressor, domain 2"/>
    <property type="match status" value="1"/>
</dbReference>
<comment type="caution">
    <text evidence="6">The sequence shown here is derived from an EMBL/GenBank/DDBJ whole genome shotgun (WGS) entry which is preliminary data.</text>
</comment>
<protein>
    <submittedName>
        <fullName evidence="6">TetR/AcrR family transcriptional regulator</fullName>
    </submittedName>
</protein>
<evidence type="ECO:0000256" key="2">
    <source>
        <dbReference type="ARBA" id="ARBA00023125"/>
    </source>
</evidence>
<dbReference type="AlphaFoldDB" id="A0A933P009"/>
<evidence type="ECO:0000256" key="4">
    <source>
        <dbReference type="PROSITE-ProRule" id="PRU00335"/>
    </source>
</evidence>
<dbReference type="InterPro" id="IPR001647">
    <property type="entry name" value="HTH_TetR"/>
</dbReference>
<dbReference type="Pfam" id="PF00440">
    <property type="entry name" value="TetR_N"/>
    <property type="match status" value="1"/>
</dbReference>
<sequence>MADVVDKRRRILDAARALILRNGRRGTSMEAIAAAAHIAKPTLYAYFRGKDAVFEAIVGDLIATIRADFRAALGGEGDVVGRIGAALTAKYKAVARLLAGSPHADALYGEHDGIAAPQLAAIEAEIAAAIEGELARAGVVRARPLAQLLLAASYGVGRKALAPAELGPAIRLLAERLLRPELP</sequence>
<evidence type="ECO:0000259" key="5">
    <source>
        <dbReference type="PROSITE" id="PS50977"/>
    </source>
</evidence>
<evidence type="ECO:0000256" key="3">
    <source>
        <dbReference type="ARBA" id="ARBA00023163"/>
    </source>
</evidence>
<organism evidence="6 7">
    <name type="scientific">Devosia nanyangense</name>
    <dbReference type="NCBI Taxonomy" id="1228055"/>
    <lineage>
        <taxon>Bacteria</taxon>
        <taxon>Pseudomonadati</taxon>
        <taxon>Pseudomonadota</taxon>
        <taxon>Alphaproteobacteria</taxon>
        <taxon>Hyphomicrobiales</taxon>
        <taxon>Devosiaceae</taxon>
        <taxon>Devosia</taxon>
    </lineage>
</organism>
<keyword evidence="2 4" id="KW-0238">DNA-binding</keyword>
<dbReference type="InterPro" id="IPR009057">
    <property type="entry name" value="Homeodomain-like_sf"/>
</dbReference>